<organism evidence="4">
    <name type="scientific">hydrothermal vent metagenome</name>
    <dbReference type="NCBI Taxonomy" id="652676"/>
    <lineage>
        <taxon>unclassified sequences</taxon>
        <taxon>metagenomes</taxon>
        <taxon>ecological metagenomes</taxon>
    </lineage>
</organism>
<evidence type="ECO:0000256" key="2">
    <source>
        <dbReference type="ARBA" id="ARBA00022695"/>
    </source>
</evidence>
<evidence type="ECO:0000256" key="1">
    <source>
        <dbReference type="ARBA" id="ARBA00022679"/>
    </source>
</evidence>
<evidence type="ECO:0000313" key="4">
    <source>
        <dbReference type="EMBL" id="VAX32982.1"/>
    </source>
</evidence>
<feature type="non-terminal residue" evidence="4">
    <location>
        <position position="1"/>
    </location>
</feature>
<evidence type="ECO:0000313" key="3">
    <source>
        <dbReference type="EMBL" id="VAX32832.1"/>
    </source>
</evidence>
<gene>
    <name evidence="4" type="ORF">MNBD_NITROSPIRAE02-892</name>
    <name evidence="3" type="ORF">MNBD_NITROSPIRAE03-1583</name>
</gene>
<dbReference type="EC" id="2.7.7.38" evidence="4"/>
<keyword evidence="2 4" id="KW-0548">Nucleotidyltransferase</keyword>
<keyword evidence="1 4" id="KW-0808">Transferase</keyword>
<dbReference type="EMBL" id="UOGH01000276">
    <property type="protein sequence ID" value="VAX32982.1"/>
    <property type="molecule type" value="Genomic_DNA"/>
</dbReference>
<accession>A0A3B1CX20</accession>
<dbReference type="PANTHER" id="PTHR42866:SF2">
    <property type="entry name" value="3-DEOXY-MANNO-OCTULOSONATE CYTIDYLYLTRANSFERASE, MITOCHONDRIAL"/>
    <property type="match status" value="1"/>
</dbReference>
<dbReference type="InterPro" id="IPR003329">
    <property type="entry name" value="Cytidylyl_trans"/>
</dbReference>
<dbReference type="Gene3D" id="3.90.550.10">
    <property type="entry name" value="Spore Coat Polysaccharide Biosynthesis Protein SpsA, Chain A"/>
    <property type="match status" value="1"/>
</dbReference>
<dbReference type="GO" id="GO:0005829">
    <property type="term" value="C:cytosol"/>
    <property type="evidence" value="ECO:0007669"/>
    <property type="project" value="TreeGrafter"/>
</dbReference>
<dbReference type="GO" id="GO:0008690">
    <property type="term" value="F:3-deoxy-manno-octulosonate cytidylyltransferase activity"/>
    <property type="evidence" value="ECO:0007669"/>
    <property type="project" value="UniProtKB-EC"/>
</dbReference>
<dbReference type="SUPFAM" id="SSF53448">
    <property type="entry name" value="Nucleotide-diphospho-sugar transferases"/>
    <property type="match status" value="1"/>
</dbReference>
<reference evidence="4" key="1">
    <citation type="submission" date="2018-06" db="EMBL/GenBank/DDBJ databases">
        <authorList>
            <person name="Zhirakovskaya E."/>
        </authorList>
    </citation>
    <scope>NUCLEOTIDE SEQUENCE</scope>
</reference>
<dbReference type="Pfam" id="PF02348">
    <property type="entry name" value="CTP_transf_3"/>
    <property type="match status" value="1"/>
</dbReference>
<dbReference type="AlphaFoldDB" id="A0A3B1CX20"/>
<dbReference type="PANTHER" id="PTHR42866">
    <property type="entry name" value="3-DEOXY-MANNO-OCTULOSONATE CYTIDYLYLTRANSFERASE"/>
    <property type="match status" value="1"/>
</dbReference>
<name>A0A3B1CX20_9ZZZZ</name>
<dbReference type="InterPro" id="IPR029044">
    <property type="entry name" value="Nucleotide-diphossugar_trans"/>
</dbReference>
<proteinExistence type="predicted"/>
<sequence>YREEFLDCRFSIDDFRLNKKKISNLQSSIFNLQLYKHIGIYSYRRDVLLRLTELSQSALEKAEKLEQLRALENGYRIKVGITGHETIGVDTREDMEKVERWLGESGK</sequence>
<dbReference type="EMBL" id="UOGI01000153">
    <property type="protein sequence ID" value="VAX32832.1"/>
    <property type="molecule type" value="Genomic_DNA"/>
</dbReference>
<protein>
    <submittedName>
        <fullName evidence="4">3-deoxy-manno-octulosonate cytidylyltransferase</fullName>
        <ecNumber evidence="4">2.7.7.38</ecNumber>
    </submittedName>
</protein>